<comment type="caution">
    <text evidence="2">The sequence shown here is derived from an EMBL/GenBank/DDBJ whole genome shotgun (WGS) entry which is preliminary data.</text>
</comment>
<feature type="signal peptide" evidence="1">
    <location>
        <begin position="1"/>
        <end position="20"/>
    </location>
</feature>
<gene>
    <name evidence="2" type="ORF">COLO4_22474</name>
</gene>
<evidence type="ECO:0000256" key="1">
    <source>
        <dbReference type="SAM" id="SignalP"/>
    </source>
</evidence>
<name>A0A1R3ILI2_9ROSI</name>
<protein>
    <submittedName>
        <fullName evidence="2">Phospholipase D family</fullName>
    </submittedName>
</protein>
<organism evidence="2 3">
    <name type="scientific">Corchorus olitorius</name>
    <dbReference type="NCBI Taxonomy" id="93759"/>
    <lineage>
        <taxon>Eukaryota</taxon>
        <taxon>Viridiplantae</taxon>
        <taxon>Streptophyta</taxon>
        <taxon>Embryophyta</taxon>
        <taxon>Tracheophyta</taxon>
        <taxon>Spermatophyta</taxon>
        <taxon>Magnoliopsida</taxon>
        <taxon>eudicotyledons</taxon>
        <taxon>Gunneridae</taxon>
        <taxon>Pentapetalae</taxon>
        <taxon>rosids</taxon>
        <taxon>malvids</taxon>
        <taxon>Malvales</taxon>
        <taxon>Malvaceae</taxon>
        <taxon>Grewioideae</taxon>
        <taxon>Apeibeae</taxon>
        <taxon>Corchorus</taxon>
    </lineage>
</organism>
<sequence length="233" mass="26102">MGSNSLVLTVWAVLKPGFLALLGGPFDTKLLDIIVFDVLPASDGNGEDRVSLAAVVKERNPFRHAFKVIGNFKRGLTEDGSQAQWFVDGRAAFDAIASSIEDAKSEIFMCGWWLSPELYLQLFVSRQPPSLMCCWKPKLSKGFRVMNTFMSVSVEICECGNMPGFAVYYRYPNSQRVTYGQFIKASQIWRDLYVDVFECYILLNMWLPDVVIQLVVESTVLSADPVAQKSDGL</sequence>
<evidence type="ECO:0000313" key="3">
    <source>
        <dbReference type="Proteomes" id="UP000187203"/>
    </source>
</evidence>
<dbReference type="STRING" id="93759.A0A1R3ILI2"/>
<dbReference type="AlphaFoldDB" id="A0A1R3ILI2"/>
<evidence type="ECO:0000313" key="2">
    <source>
        <dbReference type="EMBL" id="OMO83416.1"/>
    </source>
</evidence>
<dbReference type="EMBL" id="AWUE01017978">
    <property type="protein sequence ID" value="OMO83416.1"/>
    <property type="molecule type" value="Genomic_DNA"/>
</dbReference>
<dbReference type="OrthoDB" id="14911at2759"/>
<dbReference type="SUPFAM" id="SSF56024">
    <property type="entry name" value="Phospholipase D/nuclease"/>
    <property type="match status" value="1"/>
</dbReference>
<feature type="chain" id="PRO_5012367838" evidence="1">
    <location>
        <begin position="21"/>
        <end position="233"/>
    </location>
</feature>
<dbReference type="Proteomes" id="UP000187203">
    <property type="component" value="Unassembled WGS sequence"/>
</dbReference>
<keyword evidence="3" id="KW-1185">Reference proteome</keyword>
<accession>A0A1R3ILI2</accession>
<keyword evidence="1" id="KW-0732">Signal</keyword>
<reference evidence="3" key="1">
    <citation type="submission" date="2013-09" db="EMBL/GenBank/DDBJ databases">
        <title>Corchorus olitorius genome sequencing.</title>
        <authorList>
            <person name="Alam M."/>
            <person name="Haque M.S."/>
            <person name="Islam M.S."/>
            <person name="Emdad E.M."/>
            <person name="Islam M.M."/>
            <person name="Ahmed B."/>
            <person name="Halim A."/>
            <person name="Hossen Q.M.M."/>
            <person name="Hossain M.Z."/>
            <person name="Ahmed R."/>
            <person name="Khan M.M."/>
            <person name="Islam R."/>
            <person name="Rashid M.M."/>
            <person name="Khan S.A."/>
            <person name="Rahman M.S."/>
            <person name="Alam M."/>
            <person name="Yahiya A.S."/>
            <person name="Khan M.S."/>
            <person name="Azam M.S."/>
            <person name="Haque T."/>
            <person name="Lashkar M.Z.H."/>
            <person name="Akhand A.I."/>
            <person name="Morshed G."/>
            <person name="Roy S."/>
            <person name="Uddin K.S."/>
            <person name="Rabeya T."/>
            <person name="Hossain A.S."/>
            <person name="Chowdhury A."/>
            <person name="Snigdha A.R."/>
            <person name="Mortoza M.S."/>
            <person name="Matin S.A."/>
            <person name="Hoque S.M.E."/>
            <person name="Islam M.K."/>
            <person name="Roy D.K."/>
            <person name="Haider R."/>
            <person name="Moosa M.M."/>
            <person name="Elias S.M."/>
            <person name="Hasan A.M."/>
            <person name="Jahan S."/>
            <person name="Shafiuddin M."/>
            <person name="Mahmood N."/>
            <person name="Shommy N.S."/>
        </authorList>
    </citation>
    <scope>NUCLEOTIDE SEQUENCE [LARGE SCALE GENOMIC DNA]</scope>
    <source>
        <strain evidence="3">cv. O-4</strain>
    </source>
</reference>
<proteinExistence type="predicted"/>